<dbReference type="Gene3D" id="2.120.10.80">
    <property type="entry name" value="Kelch-type beta propeller"/>
    <property type="match status" value="2"/>
</dbReference>
<dbReference type="PIRSF" id="PIRSF037037">
    <property type="entry name" value="Kelch-like_protein_gigaxonin"/>
    <property type="match status" value="1"/>
</dbReference>
<sequence length="631" mass="71926">MASTSEIFPFKDQELPAHLLFQLNILRHEQIFTDVILCTEDKEIPCHRNVLVSSSPYFRAMFCSNFRESSQARVDLKGIASEVIECVVDYIYTGTITITMELVLPLMQAASMLHYGRLFEACSTFLQEQLNPENCLSMIRLSEILHCESLKERAKEMAVRCFSDVAASEDFCELSLPELMCYLEDDRLCAEEEQVFETLLAWIHHDPFSRRGAIHDLFKKVRLRYIHPTYLFQFIANDPLVQSSTLCTEIIESVRRLMFSVSAKCTQELKPLWTTPRRYTCRETLVVVGGRKNNEQTSREALLYDERTQRWQWLAKLPLRLYKAAYVCIHSILYVVGGLSLSLASGDSAVSSTVYTLSLKTNQWRTAEPMLGPRYAHQCVSYLHFIFALGGIGQDKQISNMVERYNSMFNQWEAMAPMPTAVLHPAVAANDQRIYVFGGEDALQNPVRQIQVYHISRNLWSRLETRTVKNVCAPAAVIEDKIYIVGGYTRRVIAYDTKANKFVKCTNMKERRMHHAATVINNKLYVTGGRFLNSHDVIEDSDCFECYDPKTDVWTSKGSLPYKLFDHGSLSLICVSNRSNPPTAQMLASTSSIPSTSKPQLRCTQPTNECHLPQMVSSLSCGPIFLMSLNE</sequence>
<dbReference type="Pfam" id="PF07707">
    <property type="entry name" value="BACK"/>
    <property type="match status" value="1"/>
</dbReference>
<organism evidence="4">
    <name type="scientific">Carassius gibelio</name>
    <name type="common">Prussian carp</name>
    <name type="synonym">Cyprinus gibelio</name>
    <dbReference type="NCBI Taxonomy" id="101364"/>
    <lineage>
        <taxon>Eukaryota</taxon>
        <taxon>Metazoa</taxon>
        <taxon>Chordata</taxon>
        <taxon>Craniata</taxon>
        <taxon>Vertebrata</taxon>
        <taxon>Euteleostomi</taxon>
        <taxon>Actinopterygii</taxon>
        <taxon>Neopterygii</taxon>
        <taxon>Teleostei</taxon>
        <taxon>Ostariophysi</taxon>
        <taxon>Cypriniformes</taxon>
        <taxon>Cyprinidae</taxon>
        <taxon>Cyprininae</taxon>
        <taxon>Carassius</taxon>
    </lineage>
</organism>
<dbReference type="SUPFAM" id="SSF54695">
    <property type="entry name" value="POZ domain"/>
    <property type="match status" value="1"/>
</dbReference>
<dbReference type="InterPro" id="IPR030568">
    <property type="entry name" value="KLHL38_BACK"/>
</dbReference>
<dbReference type="SUPFAM" id="SSF117281">
    <property type="entry name" value="Kelch motif"/>
    <property type="match status" value="1"/>
</dbReference>
<dbReference type="SMART" id="SM00875">
    <property type="entry name" value="BACK"/>
    <property type="match status" value="1"/>
</dbReference>
<dbReference type="InterPro" id="IPR056737">
    <property type="entry name" value="Beta-prop_ATRN-MKLN-like"/>
</dbReference>
<dbReference type="Gene3D" id="3.30.710.10">
    <property type="entry name" value="Potassium Channel Kv1.1, Chain A"/>
    <property type="match status" value="1"/>
</dbReference>
<dbReference type="PROSITE" id="PS50097">
    <property type="entry name" value="BTB"/>
    <property type="match status" value="1"/>
</dbReference>
<dbReference type="InterPro" id="IPR006652">
    <property type="entry name" value="Kelch_1"/>
</dbReference>
<reference evidence="4" key="1">
    <citation type="submission" date="2021-11" db="EMBL/GenBank/DDBJ databases">
        <authorList>
            <person name="Fang P."/>
        </authorList>
    </citation>
    <scope>NUCLEOTIDE SEQUENCE</scope>
</reference>
<dbReference type="PANTHER" id="PTHR24412:SF462">
    <property type="entry name" value="KELCH-LIKE PROTEIN 38"/>
    <property type="match status" value="1"/>
</dbReference>
<dbReference type="EMBL" id="OL677968">
    <property type="protein sequence ID" value="UZH44948.1"/>
    <property type="molecule type" value="mRNA"/>
</dbReference>
<evidence type="ECO:0000313" key="4">
    <source>
        <dbReference type="EMBL" id="UZH44948.1"/>
    </source>
</evidence>
<keyword evidence="1" id="KW-0880">Kelch repeat</keyword>
<dbReference type="Gene3D" id="1.25.40.420">
    <property type="match status" value="1"/>
</dbReference>
<dbReference type="Pfam" id="PF24981">
    <property type="entry name" value="Beta-prop_ATRN-LZTR1"/>
    <property type="match status" value="1"/>
</dbReference>
<protein>
    <submittedName>
        <fullName evidence="4">Kelch-like protein</fullName>
    </submittedName>
</protein>
<name>A0A9E8IL64_CARGB</name>
<dbReference type="FunFam" id="1.25.40.420:FF:000001">
    <property type="entry name" value="Kelch-like family member 12"/>
    <property type="match status" value="1"/>
</dbReference>
<dbReference type="InterPro" id="IPR011705">
    <property type="entry name" value="BACK"/>
</dbReference>
<gene>
    <name evidence="4" type="primary">klhl38a-B</name>
</gene>
<evidence type="ECO:0000259" key="3">
    <source>
        <dbReference type="PROSITE" id="PS50097"/>
    </source>
</evidence>
<evidence type="ECO:0000256" key="1">
    <source>
        <dbReference type="ARBA" id="ARBA00022441"/>
    </source>
</evidence>
<dbReference type="SMART" id="SM00612">
    <property type="entry name" value="Kelch"/>
    <property type="match status" value="6"/>
</dbReference>
<accession>A0A9E8IL64</accession>
<dbReference type="InterPro" id="IPR017096">
    <property type="entry name" value="BTB-kelch_protein"/>
</dbReference>
<dbReference type="InterPro" id="IPR011333">
    <property type="entry name" value="SKP1/BTB/POZ_sf"/>
</dbReference>
<dbReference type="CDD" id="cd18476">
    <property type="entry name" value="BACK_KLHL38"/>
    <property type="match status" value="1"/>
</dbReference>
<dbReference type="InterPro" id="IPR015915">
    <property type="entry name" value="Kelch-typ_b-propeller"/>
</dbReference>
<feature type="domain" description="BTB" evidence="3">
    <location>
        <begin position="33"/>
        <end position="100"/>
    </location>
</feature>
<dbReference type="InterPro" id="IPR000210">
    <property type="entry name" value="BTB/POZ_dom"/>
</dbReference>
<evidence type="ECO:0000256" key="2">
    <source>
        <dbReference type="ARBA" id="ARBA00022737"/>
    </source>
</evidence>
<proteinExistence type="evidence at transcript level"/>
<keyword evidence="2" id="KW-0677">Repeat</keyword>
<dbReference type="AlphaFoldDB" id="A0A9E8IL64"/>
<dbReference type="Pfam" id="PF00651">
    <property type="entry name" value="BTB"/>
    <property type="match status" value="1"/>
</dbReference>
<dbReference type="PANTHER" id="PTHR24412">
    <property type="entry name" value="KELCH PROTEIN"/>
    <property type="match status" value="1"/>
</dbReference>
<dbReference type="SMART" id="SM00225">
    <property type="entry name" value="BTB"/>
    <property type="match status" value="1"/>
</dbReference>